<organism evidence="4 5">
    <name type="scientific">Mycoplasma todarodis</name>
    <dbReference type="NCBI Taxonomy" id="1937191"/>
    <lineage>
        <taxon>Bacteria</taxon>
        <taxon>Bacillati</taxon>
        <taxon>Mycoplasmatota</taxon>
        <taxon>Mollicutes</taxon>
        <taxon>Mycoplasmataceae</taxon>
        <taxon>Mycoplasma</taxon>
    </lineage>
</organism>
<keyword evidence="1" id="KW-0540">Nuclease</keyword>
<dbReference type="AlphaFoldDB" id="A0A4R0XS70"/>
<keyword evidence="5" id="KW-1185">Reference proteome</keyword>
<gene>
    <name evidence="4" type="ORF">C4B25_03850</name>
</gene>
<dbReference type="Proteomes" id="UP000291072">
    <property type="component" value="Unassembled WGS sequence"/>
</dbReference>
<dbReference type="PANTHER" id="PTHR33607:SF2">
    <property type="entry name" value="ENDONUCLEASE-1"/>
    <property type="match status" value="1"/>
</dbReference>
<dbReference type="Pfam" id="PF04231">
    <property type="entry name" value="Endonuclease_1"/>
    <property type="match status" value="1"/>
</dbReference>
<feature type="compositionally biased region" description="Polar residues" evidence="3">
    <location>
        <begin position="42"/>
        <end position="62"/>
    </location>
</feature>
<evidence type="ECO:0000256" key="3">
    <source>
        <dbReference type="SAM" id="MobiDB-lite"/>
    </source>
</evidence>
<keyword evidence="2" id="KW-0378">Hydrolase</keyword>
<dbReference type="GO" id="GO:0004518">
    <property type="term" value="F:nuclease activity"/>
    <property type="evidence" value="ECO:0007669"/>
    <property type="project" value="UniProtKB-KW"/>
</dbReference>
<comment type="caution">
    <text evidence="4">The sequence shown here is derived from an EMBL/GenBank/DDBJ whole genome shotgun (WGS) entry which is preliminary data.</text>
</comment>
<evidence type="ECO:0000256" key="2">
    <source>
        <dbReference type="ARBA" id="ARBA00022801"/>
    </source>
</evidence>
<reference evidence="4 5" key="1">
    <citation type="submission" date="2018-02" db="EMBL/GenBank/DDBJ databases">
        <title>Mycoplasma marinum and Mycoplasma todarodis sp. nov., moderately halophilic and psychrotolerant mycoplasmas isolated from cephalopods.</title>
        <authorList>
            <person name="Viver T."/>
        </authorList>
    </citation>
    <scope>NUCLEOTIDE SEQUENCE [LARGE SCALE GENOMIC DNA]</scope>
    <source>
        <strain evidence="4 5">5H</strain>
    </source>
</reference>
<dbReference type="GO" id="GO:0016787">
    <property type="term" value="F:hydrolase activity"/>
    <property type="evidence" value="ECO:0007669"/>
    <property type="project" value="UniProtKB-KW"/>
</dbReference>
<name>A0A4R0XS70_9MOLU</name>
<evidence type="ECO:0000256" key="1">
    <source>
        <dbReference type="ARBA" id="ARBA00022722"/>
    </source>
</evidence>
<proteinExistence type="predicted"/>
<dbReference type="InterPro" id="IPR007346">
    <property type="entry name" value="Endonuclease-I"/>
</dbReference>
<protein>
    <submittedName>
        <fullName evidence="4">Uncharacterized protein</fullName>
    </submittedName>
</protein>
<evidence type="ECO:0000313" key="5">
    <source>
        <dbReference type="Proteomes" id="UP000291072"/>
    </source>
</evidence>
<sequence>MQEIYINMKTNEKIMMGLASLAIVATPIAAVISCGKNKATNKETNSNDARQTEGKTGNNSNAKETKKKSPYDKSLINEFIKNRFSKRLSPTTITGAIAQTSDRYKNPVYPMGFKGKTQKHDIVLTSEKAEAIIKKSIKEDGFAYLIQDNRLKQIDNIAEKAFLKLNKFQYYAVASWALKIENAASNNSKTQQPQPDVKINPKKIGDITYNTGDVYYAAAKGLKGEALMKKLHEIQGQHIVHRGYGQLYDTYKKAFLDDIYDKDKTFIDIYSENPTGKDPYNYILGNNDGNYHVEGDMYNREHVIPQSWFGKKSPMRNDAQFVWPTDGKVNGMRSNYPHALANNASFTSKNGSKLGTNANYGGQVFEPIDEFKGDIARAYLYFALSYHERIVSHVQAKKVFTPAFPFIHNNFLKLYIKWAKEDPVDKFDIQRNREVAKIQGNRNPFVDYPELIDEIWGNDGDGNPTKTFTNNGVAMEIK</sequence>
<evidence type="ECO:0000313" key="4">
    <source>
        <dbReference type="EMBL" id="TCG10537.1"/>
    </source>
</evidence>
<dbReference type="InterPro" id="IPR044925">
    <property type="entry name" value="His-Me_finger_sf"/>
</dbReference>
<dbReference type="EMBL" id="PSZP01000037">
    <property type="protein sequence ID" value="TCG10537.1"/>
    <property type="molecule type" value="Genomic_DNA"/>
</dbReference>
<feature type="region of interest" description="Disordered" evidence="3">
    <location>
        <begin position="39"/>
        <end position="69"/>
    </location>
</feature>
<dbReference type="OrthoDB" id="9801679at2"/>
<dbReference type="PANTHER" id="PTHR33607">
    <property type="entry name" value="ENDONUCLEASE-1"/>
    <property type="match status" value="1"/>
</dbReference>
<accession>A0A4R0XS70</accession>
<dbReference type="SUPFAM" id="SSF54060">
    <property type="entry name" value="His-Me finger endonucleases"/>
    <property type="match status" value="1"/>
</dbReference>